<organism evidence="2 3">
    <name type="scientific">Hydrogenivirga caldilitoris</name>
    <dbReference type="NCBI Taxonomy" id="246264"/>
    <lineage>
        <taxon>Bacteria</taxon>
        <taxon>Pseudomonadati</taxon>
        <taxon>Aquificota</taxon>
        <taxon>Aquificia</taxon>
        <taxon>Aquificales</taxon>
        <taxon>Aquificaceae</taxon>
        <taxon>Hydrogenivirga</taxon>
    </lineage>
</organism>
<feature type="transmembrane region" description="Helical" evidence="1">
    <location>
        <begin position="66"/>
        <end position="89"/>
    </location>
</feature>
<keyword evidence="1" id="KW-0812">Transmembrane</keyword>
<name>A0A497XPD0_9AQUI</name>
<sequence length="154" mass="18224">MRREEEPQKSNIDKPIPDKKLLIEAFNQNWLHIRHLENERLHFTHIYAVLVGGILVFGGRYGFDNYIFLVIFMLAYTFLGLIVSIKILIEFYLHMKKIAKVIEVLNLEDYMHLSISYKGILTKIPMVGNAFILFYVTMFLLWLYLLVAPLMDKR</sequence>
<feature type="transmembrane region" description="Helical" evidence="1">
    <location>
        <begin position="126"/>
        <end position="147"/>
    </location>
</feature>
<dbReference type="Proteomes" id="UP000267841">
    <property type="component" value="Unassembled WGS sequence"/>
</dbReference>
<dbReference type="EMBL" id="RCCJ01000001">
    <property type="protein sequence ID" value="RLJ70817.1"/>
    <property type="molecule type" value="Genomic_DNA"/>
</dbReference>
<protein>
    <submittedName>
        <fullName evidence="2">Uncharacterized protein</fullName>
    </submittedName>
</protein>
<evidence type="ECO:0000256" key="1">
    <source>
        <dbReference type="SAM" id="Phobius"/>
    </source>
</evidence>
<dbReference type="AlphaFoldDB" id="A0A497XPD0"/>
<proteinExistence type="predicted"/>
<reference evidence="2 3" key="1">
    <citation type="submission" date="2018-10" db="EMBL/GenBank/DDBJ databases">
        <title>Genomic Encyclopedia of Archaeal and Bacterial Type Strains, Phase II (KMG-II): from individual species to whole genera.</title>
        <authorList>
            <person name="Goeker M."/>
        </authorList>
    </citation>
    <scope>NUCLEOTIDE SEQUENCE [LARGE SCALE GENOMIC DNA]</scope>
    <source>
        <strain evidence="2 3">DSM 16510</strain>
    </source>
</reference>
<comment type="caution">
    <text evidence="2">The sequence shown here is derived from an EMBL/GenBank/DDBJ whole genome shotgun (WGS) entry which is preliminary data.</text>
</comment>
<keyword evidence="3" id="KW-1185">Reference proteome</keyword>
<evidence type="ECO:0000313" key="2">
    <source>
        <dbReference type="EMBL" id="RLJ70817.1"/>
    </source>
</evidence>
<evidence type="ECO:0000313" key="3">
    <source>
        <dbReference type="Proteomes" id="UP000267841"/>
    </source>
</evidence>
<feature type="transmembrane region" description="Helical" evidence="1">
    <location>
        <begin position="41"/>
        <end position="60"/>
    </location>
</feature>
<gene>
    <name evidence="2" type="ORF">BCF55_1100</name>
</gene>
<keyword evidence="1" id="KW-0472">Membrane</keyword>
<keyword evidence="1" id="KW-1133">Transmembrane helix</keyword>
<accession>A0A497XPD0</accession>